<feature type="transmembrane region" description="Helical" evidence="7">
    <location>
        <begin position="314"/>
        <end position="341"/>
    </location>
</feature>
<dbReference type="EMBL" id="LDIR01000001">
    <property type="protein sequence ID" value="OCL92874.1"/>
    <property type="molecule type" value="Genomic_DNA"/>
</dbReference>
<dbReference type="KEGG" id="apoc:APORC_0870"/>
<keyword evidence="6 7" id="KW-0472">Membrane</keyword>
<dbReference type="Proteomes" id="UP000093159">
    <property type="component" value="Unassembled WGS sequence"/>
</dbReference>
<sequence length="402" mass="44837">MNKKLINFIVKKYLKFDKKNPFISISAILAFVGVAIGVMVLILSMAIMNGTSKEFEKKLFTMNYPLTIYGKTSNAVDTNLLISLQKEFKDLKFSPFISTQAIIQSSDNISGGVVFGVDANLEKEINPIYKDALKNLKPNKYDLITGIGIKDKLYLFEDSKVTMYFTELNAAGFSMMPKMKRFDYISSFSSGLSAYDKAYMYTSIEALQTLLNKDKNIYDGIHIHSNDAFKDIEKIREFLGHFSDAGVVGWWQQNGNFFAAMKMEKTALFIVLMLIILVASLNIISSLLMTVMSRRKEIALLLSMGASSKEIKSIFLRVGITIGFGGIILGIILGFIGYFLLDTFDIVSLPADVYGSAKLPLDLAMSDFISIIIGAIIIVFLSSYYPAKKATNIDVIDVLRNE</sequence>
<comment type="similarity">
    <text evidence="2">Belongs to the ABC-4 integral membrane protein family. LolC/E subfamily.</text>
</comment>
<dbReference type="GO" id="GO:0044874">
    <property type="term" value="P:lipoprotein localization to outer membrane"/>
    <property type="evidence" value="ECO:0007669"/>
    <property type="project" value="TreeGrafter"/>
</dbReference>
<dbReference type="Pfam" id="PF02687">
    <property type="entry name" value="FtsX"/>
    <property type="match status" value="1"/>
</dbReference>
<feature type="domain" description="ABC3 transporter permease C-terminal" evidence="8">
    <location>
        <begin position="270"/>
        <end position="394"/>
    </location>
</feature>
<dbReference type="InterPro" id="IPR003838">
    <property type="entry name" value="ABC3_permease_C"/>
</dbReference>
<evidence type="ECO:0000259" key="8">
    <source>
        <dbReference type="Pfam" id="PF02687"/>
    </source>
</evidence>
<evidence type="ECO:0000256" key="1">
    <source>
        <dbReference type="ARBA" id="ARBA00004651"/>
    </source>
</evidence>
<evidence type="ECO:0000256" key="3">
    <source>
        <dbReference type="ARBA" id="ARBA00022475"/>
    </source>
</evidence>
<dbReference type="RefSeq" id="WP_066172680.1">
    <property type="nucleotide sequence ID" value="NZ_CP036246.2"/>
</dbReference>
<keyword evidence="4 7" id="KW-0812">Transmembrane</keyword>
<organism evidence="10 12">
    <name type="scientific">Arcobacter porcinus</name>
    <dbReference type="NCBI Taxonomy" id="1935204"/>
    <lineage>
        <taxon>Bacteria</taxon>
        <taxon>Pseudomonadati</taxon>
        <taxon>Campylobacterota</taxon>
        <taxon>Epsilonproteobacteria</taxon>
        <taxon>Campylobacterales</taxon>
        <taxon>Arcobacteraceae</taxon>
        <taxon>Arcobacter</taxon>
    </lineage>
</organism>
<evidence type="ECO:0000256" key="7">
    <source>
        <dbReference type="SAM" id="Phobius"/>
    </source>
</evidence>
<dbReference type="PANTHER" id="PTHR30489:SF0">
    <property type="entry name" value="LIPOPROTEIN-RELEASING SYSTEM TRANSMEMBRANE PROTEIN LOLE"/>
    <property type="match status" value="1"/>
</dbReference>
<evidence type="ECO:0000313" key="9">
    <source>
        <dbReference type="EMBL" id="OCL92874.1"/>
    </source>
</evidence>
<evidence type="ECO:0000313" key="11">
    <source>
        <dbReference type="Proteomes" id="UP000093159"/>
    </source>
</evidence>
<keyword evidence="10" id="KW-0449">Lipoprotein</keyword>
<reference evidence="9 11" key="1">
    <citation type="submission" date="2015-05" db="EMBL/GenBank/DDBJ databases">
        <authorList>
            <person name="Rovetto F."/>
            <person name="Cocolin L."/>
            <person name="Illeghems K."/>
            <person name="Van Nieuwerburgh F."/>
            <person name="Houf K."/>
        </authorList>
    </citation>
    <scope>NUCLEOTIDE SEQUENCE [LARGE SCALE GENOMIC DNA]</scope>
    <source>
        <strain evidence="9 11">117434</strain>
    </source>
</reference>
<dbReference type="InterPro" id="IPR051447">
    <property type="entry name" value="Lipoprotein-release_system"/>
</dbReference>
<comment type="subcellular location">
    <subcellularLocation>
        <location evidence="1">Cell membrane</location>
        <topology evidence="1">Multi-pass membrane protein</topology>
    </subcellularLocation>
</comment>
<dbReference type="Proteomes" id="UP000322644">
    <property type="component" value="Chromosome"/>
</dbReference>
<reference evidence="10 12" key="3">
    <citation type="submission" date="2019-09" db="EMBL/GenBank/DDBJ databases">
        <title>Taxonomic note: a critical rebuttal of the proposed division of the genus Arcobacter into six genera, emended descriptions of Arcobacter anaerophilus and the genus Arcobacter, and an assessment of genus-level boundaries for Epsilonproteobacteria using in silico genomic comparator tools.</title>
        <authorList>
            <person name="On S.L.W."/>
            <person name="Miller W.G."/>
            <person name="Biggs P."/>
            <person name="Cornelius A."/>
            <person name="Vandamme P."/>
        </authorList>
    </citation>
    <scope>NUCLEOTIDE SEQUENCE [LARGE SCALE GENOMIC DNA]</scope>
    <source>
        <strain evidence="10 12">CCUG 56899</strain>
    </source>
</reference>
<proteinExistence type="inferred from homology"/>
<reference evidence="10 12" key="2">
    <citation type="submission" date="2019-09" db="EMBL/GenBank/DDBJ databases">
        <title>Complete genome sequencing of four Arcobacter species reveals a diverse suite of mobile elements.</title>
        <authorList>
            <person name="Miller W.G."/>
            <person name="Yee E."/>
            <person name="Bono J.L."/>
        </authorList>
    </citation>
    <scope>NUCLEOTIDE SEQUENCE [LARGE SCALE GENOMIC DNA]</scope>
    <source>
        <strain evidence="10 12">CCUG 56899</strain>
    </source>
</reference>
<keyword evidence="5 7" id="KW-1133">Transmembrane helix</keyword>
<dbReference type="OrthoDB" id="9808461at2"/>
<gene>
    <name evidence="10" type="primary">lolC</name>
    <name evidence="9" type="synonym">lolE</name>
    <name evidence="9" type="ORF">AAX28_00414</name>
    <name evidence="10" type="ORF">APORC_0870</name>
</gene>
<keyword evidence="3" id="KW-1003">Cell membrane</keyword>
<dbReference type="PANTHER" id="PTHR30489">
    <property type="entry name" value="LIPOPROTEIN-RELEASING SYSTEM TRANSMEMBRANE PROTEIN LOLE"/>
    <property type="match status" value="1"/>
</dbReference>
<evidence type="ECO:0000313" key="12">
    <source>
        <dbReference type="Proteomes" id="UP000322644"/>
    </source>
</evidence>
<evidence type="ECO:0000256" key="4">
    <source>
        <dbReference type="ARBA" id="ARBA00022692"/>
    </source>
</evidence>
<dbReference type="GO" id="GO:0098797">
    <property type="term" value="C:plasma membrane protein complex"/>
    <property type="evidence" value="ECO:0007669"/>
    <property type="project" value="TreeGrafter"/>
</dbReference>
<evidence type="ECO:0000256" key="2">
    <source>
        <dbReference type="ARBA" id="ARBA00005236"/>
    </source>
</evidence>
<name>A0A1C0AZ20_9BACT</name>
<protein>
    <submittedName>
        <fullName evidence="10">Lipoprotein releasing system, transmembrane protein, LolC/E family</fullName>
    </submittedName>
    <submittedName>
        <fullName evidence="9">Lipoprotein-releasing system transmembrane protein LolE</fullName>
    </submittedName>
</protein>
<evidence type="ECO:0000313" key="10">
    <source>
        <dbReference type="EMBL" id="QEP40473.1"/>
    </source>
</evidence>
<evidence type="ECO:0000256" key="5">
    <source>
        <dbReference type="ARBA" id="ARBA00022989"/>
    </source>
</evidence>
<feature type="transmembrane region" description="Helical" evidence="7">
    <location>
        <begin position="267"/>
        <end position="293"/>
    </location>
</feature>
<dbReference type="AlphaFoldDB" id="A0A1C0AZ20"/>
<dbReference type="EMBL" id="CP036246">
    <property type="protein sequence ID" value="QEP40473.1"/>
    <property type="molecule type" value="Genomic_DNA"/>
</dbReference>
<accession>A0A1C0AZ20</accession>
<feature type="transmembrane region" description="Helical" evidence="7">
    <location>
        <begin position="21"/>
        <end position="48"/>
    </location>
</feature>
<feature type="transmembrane region" description="Helical" evidence="7">
    <location>
        <begin position="361"/>
        <end position="381"/>
    </location>
</feature>
<keyword evidence="11" id="KW-1185">Reference proteome</keyword>
<evidence type="ECO:0000256" key="6">
    <source>
        <dbReference type="ARBA" id="ARBA00023136"/>
    </source>
</evidence>